<reference evidence="2" key="1">
    <citation type="journal article" date="2019" name="Int. J. Syst. Evol. Microbiol.">
        <title>The Global Catalogue of Microorganisms (GCM) 10K type strain sequencing project: providing services to taxonomists for standard genome sequencing and annotation.</title>
        <authorList>
            <consortium name="The Broad Institute Genomics Platform"/>
            <consortium name="The Broad Institute Genome Sequencing Center for Infectious Disease"/>
            <person name="Wu L."/>
            <person name="Ma J."/>
        </authorList>
    </citation>
    <scope>NUCLEOTIDE SEQUENCE [LARGE SCALE GENOMIC DNA]</scope>
    <source>
        <strain evidence="2">JCM 10649</strain>
    </source>
</reference>
<comment type="caution">
    <text evidence="1">The sequence shown here is derived from an EMBL/GenBank/DDBJ whole genome shotgun (WGS) entry which is preliminary data.</text>
</comment>
<accession>A0ABP3KX78</accession>
<sequence>MPTRTRWWVGRRGFHGVGGWLAGPGVRRSCAGSAIAAGGLGRPRKRPDRVRADKAYDSRRNRSYLRICGVKATISVLRTESEID</sequence>
<name>A0ABP3KX78_9ACTN</name>
<proteinExistence type="predicted"/>
<evidence type="ECO:0000313" key="1">
    <source>
        <dbReference type="EMBL" id="GAA0488725.1"/>
    </source>
</evidence>
<dbReference type="Proteomes" id="UP001499895">
    <property type="component" value="Unassembled WGS sequence"/>
</dbReference>
<organism evidence="1 2">
    <name type="scientific">Streptomyces stramineus</name>
    <dbReference type="NCBI Taxonomy" id="173861"/>
    <lineage>
        <taxon>Bacteria</taxon>
        <taxon>Bacillati</taxon>
        <taxon>Actinomycetota</taxon>
        <taxon>Actinomycetes</taxon>
        <taxon>Kitasatosporales</taxon>
        <taxon>Streptomycetaceae</taxon>
        <taxon>Streptomyces</taxon>
    </lineage>
</organism>
<dbReference type="EMBL" id="BAAAHB010000107">
    <property type="protein sequence ID" value="GAA0488725.1"/>
    <property type="molecule type" value="Genomic_DNA"/>
</dbReference>
<evidence type="ECO:0000313" key="2">
    <source>
        <dbReference type="Proteomes" id="UP001499895"/>
    </source>
</evidence>
<gene>
    <name evidence="1" type="ORF">GCM10009544_57350</name>
</gene>
<keyword evidence="2" id="KW-1185">Reference proteome</keyword>
<protein>
    <recommendedName>
        <fullName evidence="3">Transposase</fullName>
    </recommendedName>
</protein>
<evidence type="ECO:0008006" key="3">
    <source>
        <dbReference type="Google" id="ProtNLM"/>
    </source>
</evidence>